<evidence type="ECO:0000313" key="3">
    <source>
        <dbReference type="EMBL" id="MBB3193205.1"/>
    </source>
</evidence>
<sequence length="289" mass="30824">MGAPSQGQASSGSGSAGDEGQLSRLLMTRYTVDRKGAITLEDKVCFKTQINPSDFKHNFTIGYNTTKDMGASKTEAKFSGTEPEEVSFSITLDDTGAVQDVQGQPSEVKAQMVLLSKVVYDYVSSAGEPPYVRLLWGALIFFGRLRSMSTQYSLFKPNGDPLRAKVDLSFVGASSTEERSLVNQRAATNDMTRTATVEDGDTLAGLCEQIYKDSSPEIQAMVARSNQLDSLTQLKPGATLVFPPKPKKAAAPAPAPAPAAGAARASTSKSKPSAANRLPRLPRPPARSK</sequence>
<evidence type="ECO:0000256" key="1">
    <source>
        <dbReference type="SAM" id="MobiDB-lite"/>
    </source>
</evidence>
<dbReference type="Gene3D" id="3.10.350.10">
    <property type="entry name" value="LysM domain"/>
    <property type="match status" value="1"/>
</dbReference>
<feature type="region of interest" description="Disordered" evidence="1">
    <location>
        <begin position="239"/>
        <end position="289"/>
    </location>
</feature>
<feature type="domain" description="LysM" evidence="2">
    <location>
        <begin position="193"/>
        <end position="242"/>
    </location>
</feature>
<comment type="caution">
    <text evidence="3">The sequence shown here is derived from an EMBL/GenBank/DDBJ whole genome shotgun (WGS) entry which is preliminary data.</text>
</comment>
<gene>
    <name evidence="3" type="ORF">FHS28_000570</name>
</gene>
<dbReference type="RefSeq" id="WP_088449175.1">
    <property type="nucleotide sequence ID" value="NZ_JACHXO010000001.1"/>
</dbReference>
<reference evidence="3 4" key="1">
    <citation type="submission" date="2020-08" db="EMBL/GenBank/DDBJ databases">
        <title>Genomic Encyclopedia of Type Strains, Phase III (KMG-III): the genomes of soil and plant-associated and newly described type strains.</title>
        <authorList>
            <person name="Whitman W."/>
        </authorList>
    </citation>
    <scope>NUCLEOTIDE SEQUENCE [LARGE SCALE GENOMIC DNA]</scope>
    <source>
        <strain evidence="3 4">CECT 7247</strain>
    </source>
</reference>
<dbReference type="InterPro" id="IPR018392">
    <property type="entry name" value="LysM"/>
</dbReference>
<evidence type="ECO:0000313" key="4">
    <source>
        <dbReference type="Proteomes" id="UP000574369"/>
    </source>
</evidence>
<name>A0ABR6GM57_9BURK</name>
<dbReference type="EMBL" id="JACHXO010000001">
    <property type="protein sequence ID" value="MBB3193205.1"/>
    <property type="molecule type" value="Genomic_DNA"/>
</dbReference>
<protein>
    <recommendedName>
        <fullName evidence="2">LysM domain-containing protein</fullName>
    </recommendedName>
</protein>
<evidence type="ECO:0000259" key="2">
    <source>
        <dbReference type="PROSITE" id="PS51782"/>
    </source>
</evidence>
<accession>A0ABR6GM57</accession>
<feature type="region of interest" description="Disordered" evidence="1">
    <location>
        <begin position="1"/>
        <end position="20"/>
    </location>
</feature>
<proteinExistence type="predicted"/>
<organism evidence="3 4">
    <name type="scientific">Roseateles terrae</name>
    <dbReference type="NCBI Taxonomy" id="431060"/>
    <lineage>
        <taxon>Bacteria</taxon>
        <taxon>Pseudomonadati</taxon>
        <taxon>Pseudomonadota</taxon>
        <taxon>Betaproteobacteria</taxon>
        <taxon>Burkholderiales</taxon>
        <taxon>Sphaerotilaceae</taxon>
        <taxon>Roseateles</taxon>
    </lineage>
</organism>
<dbReference type="Proteomes" id="UP000574369">
    <property type="component" value="Unassembled WGS sequence"/>
</dbReference>
<dbReference type="InterPro" id="IPR045361">
    <property type="entry name" value="CIS_tube_prot_N"/>
</dbReference>
<dbReference type="Pfam" id="PF19266">
    <property type="entry name" value="CIS_tube"/>
    <property type="match status" value="1"/>
</dbReference>
<dbReference type="InterPro" id="IPR036779">
    <property type="entry name" value="LysM_dom_sf"/>
</dbReference>
<keyword evidence="4" id="KW-1185">Reference proteome</keyword>
<dbReference type="PROSITE" id="PS51782">
    <property type="entry name" value="LYSM"/>
    <property type="match status" value="1"/>
</dbReference>
<feature type="compositionally biased region" description="Low complexity" evidence="1">
    <location>
        <begin position="1"/>
        <end position="13"/>
    </location>
</feature>